<evidence type="ECO:0000313" key="4">
    <source>
        <dbReference type="Proteomes" id="UP000001036"/>
    </source>
</evidence>
<dbReference type="InterPro" id="IPR006905">
    <property type="entry name" value="Flavin_halogenase"/>
</dbReference>
<dbReference type="HOGENOM" id="CLU_022247_1_0_6"/>
<dbReference type="EMBL" id="CP000934">
    <property type="protein sequence ID" value="ACE84281.1"/>
    <property type="molecule type" value="Genomic_DNA"/>
</dbReference>
<dbReference type="OrthoDB" id="6278312at2"/>
<dbReference type="GO" id="GO:0000166">
    <property type="term" value="F:nucleotide binding"/>
    <property type="evidence" value="ECO:0007669"/>
    <property type="project" value="UniProtKB-KW"/>
</dbReference>
<dbReference type="PANTHER" id="PTHR43747">
    <property type="entry name" value="FAD-BINDING PROTEIN"/>
    <property type="match status" value="1"/>
</dbReference>
<feature type="active site" evidence="1">
    <location>
        <position position="77"/>
    </location>
</feature>
<dbReference type="SUPFAM" id="SSF51905">
    <property type="entry name" value="FAD/NAD(P)-binding domain"/>
    <property type="match status" value="1"/>
</dbReference>
<dbReference type="PIRSF" id="PIRSF011396">
    <property type="entry name" value="Trp_halogenase"/>
    <property type="match status" value="1"/>
</dbReference>
<dbReference type="KEGG" id="cja:CJA_0218"/>
<name>B3PGG3_CELJU</name>
<dbReference type="InterPro" id="IPR050816">
    <property type="entry name" value="Flavin-dep_Halogenase_NPB"/>
</dbReference>
<feature type="binding site" evidence="2">
    <location>
        <begin position="12"/>
        <end position="15"/>
    </location>
    <ligand>
        <name>FAD</name>
        <dbReference type="ChEBI" id="CHEBI:57692"/>
    </ligand>
</feature>
<sequence>MKNNQHIVIVGGGSAGWMAAAALSNAFGASKKITLIESDAIGTVGVGEATIPAVKSFNKLLGIDEAEFLRATQGTFKLGIQFENWGEQGETYMHPFGLVGKDSWMANFQHFWLKARRMGIAGDYFDYSLNIRAAKSNKFFIDPQSGLDYAYHFDAGLYAALLRQYSEARGVVRREGLIDSVHTNDMGFIASLRLASGEMISGDLFIDCSGFRALLIEQTLHTGFEDWSHWLPCDRAVAVQTESVGEPIPYTRSIAHSVGWQWRIPLQHRVGNGLVYCSRYISDEAAKALLLENLAGDVRTEPRLIKFRTGRAIQQWHKNCVAIGLSSGFLEPLESTSLHLIQTGIVRLIRLFPGDDGINQAQIDEYNRQSRYEYERIRDFIILHYHVTRRSDSDFWNYCRTMSIPDTLAHKIHLYKNTTSVFREQDELFLEGSWQQVMLGQGLTPGNYHPVVDKMSDDELTRLMTSIEREHNQRLAQFPGHQQFIDHYCKAI</sequence>
<proteinExistence type="predicted"/>
<evidence type="ECO:0000256" key="1">
    <source>
        <dbReference type="PIRSR" id="PIRSR011396-1"/>
    </source>
</evidence>
<evidence type="ECO:0000313" key="3">
    <source>
        <dbReference type="EMBL" id="ACE84281.1"/>
    </source>
</evidence>
<keyword evidence="2" id="KW-0274">FAD</keyword>
<organism evidence="3 4">
    <name type="scientific">Cellvibrio japonicus (strain Ueda107)</name>
    <name type="common">Pseudomonas fluorescens subsp. cellulosa</name>
    <dbReference type="NCBI Taxonomy" id="498211"/>
    <lineage>
        <taxon>Bacteria</taxon>
        <taxon>Pseudomonadati</taxon>
        <taxon>Pseudomonadota</taxon>
        <taxon>Gammaproteobacteria</taxon>
        <taxon>Cellvibrionales</taxon>
        <taxon>Cellvibrionaceae</taxon>
        <taxon>Cellvibrio</taxon>
    </lineage>
</organism>
<dbReference type="GO" id="GO:0004497">
    <property type="term" value="F:monooxygenase activity"/>
    <property type="evidence" value="ECO:0007669"/>
    <property type="project" value="InterPro"/>
</dbReference>
<keyword evidence="2" id="KW-0547">Nucleotide-binding</keyword>
<dbReference type="Proteomes" id="UP000001036">
    <property type="component" value="Chromosome"/>
</dbReference>
<gene>
    <name evidence="3" type="ordered locus">CJA_0218</name>
</gene>
<keyword evidence="4" id="KW-1185">Reference proteome</keyword>
<dbReference type="InterPro" id="IPR036188">
    <property type="entry name" value="FAD/NAD-bd_sf"/>
</dbReference>
<feature type="binding site" evidence="2">
    <location>
        <position position="77"/>
    </location>
    <ligand>
        <name>7-chloro-L-tryptophan</name>
        <dbReference type="ChEBI" id="CHEBI:58713"/>
    </ligand>
</feature>
<keyword evidence="2" id="KW-0285">Flavoprotein</keyword>
<dbReference type="PANTHER" id="PTHR43747:SF4">
    <property type="entry name" value="FLAVIN-DEPENDENT TRYPTOPHAN HALOGENASE"/>
    <property type="match status" value="1"/>
</dbReference>
<feature type="binding site" evidence="2">
    <location>
        <position position="325"/>
    </location>
    <ligand>
        <name>FAD</name>
        <dbReference type="ChEBI" id="CHEBI:57692"/>
    </ligand>
</feature>
<dbReference type="RefSeq" id="WP_012485901.1">
    <property type="nucleotide sequence ID" value="NC_010995.1"/>
</dbReference>
<dbReference type="AlphaFoldDB" id="B3PGG3"/>
<reference evidence="3 4" key="1">
    <citation type="journal article" date="2008" name="J. Bacteriol.">
        <title>Insights into plant cell wall degradation from the genome sequence of the soil bacterium Cellvibrio japonicus.</title>
        <authorList>
            <person name="Deboy R.T."/>
            <person name="Mongodin E.F."/>
            <person name="Fouts D.E."/>
            <person name="Tailford L.E."/>
            <person name="Khouri H."/>
            <person name="Emerson J.B."/>
            <person name="Mohamoud Y."/>
            <person name="Watkins K."/>
            <person name="Henrissat B."/>
            <person name="Gilbert H.J."/>
            <person name="Nelson K.E."/>
        </authorList>
    </citation>
    <scope>NUCLEOTIDE SEQUENCE [LARGE SCALE GENOMIC DNA]</scope>
    <source>
        <strain evidence="3 4">Ueda107</strain>
    </source>
</reference>
<dbReference type="Pfam" id="PF04820">
    <property type="entry name" value="Trp_halogenase"/>
    <property type="match status" value="1"/>
</dbReference>
<dbReference type="eggNOG" id="COG0665">
    <property type="taxonomic scope" value="Bacteria"/>
</dbReference>
<dbReference type="STRING" id="498211.CJA_0218"/>
<dbReference type="Gene3D" id="3.50.50.60">
    <property type="entry name" value="FAD/NAD(P)-binding domain"/>
    <property type="match status" value="1"/>
</dbReference>
<accession>B3PGG3</accession>
<dbReference type="InterPro" id="IPR033856">
    <property type="entry name" value="Trp_halogen"/>
</dbReference>
<evidence type="ECO:0000256" key="2">
    <source>
        <dbReference type="PIRSR" id="PIRSR011396-2"/>
    </source>
</evidence>
<feature type="binding site" evidence="2">
    <location>
        <position position="334"/>
    </location>
    <ligand>
        <name>L-tryptophan</name>
        <dbReference type="ChEBI" id="CHEBI:57912"/>
    </ligand>
</feature>
<protein>
    <submittedName>
        <fullName evidence="3">Tryptophan halogenase</fullName>
    </submittedName>
</protein>